<evidence type="ECO:0000313" key="4">
    <source>
        <dbReference type="Proteomes" id="UP000244924"/>
    </source>
</evidence>
<evidence type="ECO:0000313" key="3">
    <source>
        <dbReference type="EMBL" id="SPH18271.1"/>
    </source>
</evidence>
<protein>
    <recommendedName>
        <fullName evidence="2">CsbD-like domain-containing protein</fullName>
    </recommendedName>
</protein>
<comment type="similarity">
    <text evidence="1">Belongs to the UPF0337 (CsbD) family.</text>
</comment>
<dbReference type="SUPFAM" id="SSF69047">
    <property type="entry name" value="Hypothetical protein YjbJ"/>
    <property type="match status" value="2"/>
</dbReference>
<name>A0A2R8B6J1_9RHOB</name>
<dbReference type="Gene3D" id="1.10.1470.10">
    <property type="entry name" value="YjbJ"/>
    <property type="match status" value="2"/>
</dbReference>
<dbReference type="AlphaFoldDB" id="A0A2R8B6J1"/>
<accession>A0A2R8B6J1</accession>
<dbReference type="EMBL" id="OMOQ01000001">
    <property type="protein sequence ID" value="SPH18271.1"/>
    <property type="molecule type" value="Genomic_DNA"/>
</dbReference>
<feature type="domain" description="CsbD-like" evidence="2">
    <location>
        <begin position="6"/>
        <end position="57"/>
    </location>
</feature>
<dbReference type="PANTHER" id="PTHR34977:SF1">
    <property type="entry name" value="UPF0337 PROTEIN YJBJ"/>
    <property type="match status" value="1"/>
</dbReference>
<keyword evidence="4" id="KW-1185">Reference proteome</keyword>
<dbReference type="InterPro" id="IPR050423">
    <property type="entry name" value="UPF0337_stress_rsp"/>
</dbReference>
<dbReference type="Pfam" id="PF05532">
    <property type="entry name" value="CsbD"/>
    <property type="match status" value="2"/>
</dbReference>
<gene>
    <name evidence="3" type="ORF">DEA8626_01803</name>
</gene>
<sequence length="132" mass="15050">MHIHQDTIDGTWNEFKGAARSAWGKLTDDKLEQTRGNAEYLAGLLQKEYGMSIEKARDEIDAIAARYDNMALKGDWTAIKGKVREAWGDLTDDEIEKTAGRRSQLVGLLEKRYGENRAKAWEAVNDFVKRNF</sequence>
<evidence type="ECO:0000256" key="1">
    <source>
        <dbReference type="ARBA" id="ARBA00009129"/>
    </source>
</evidence>
<dbReference type="RefSeq" id="WP_245890807.1">
    <property type="nucleotide sequence ID" value="NZ_OMOQ01000001.1"/>
</dbReference>
<dbReference type="Proteomes" id="UP000244924">
    <property type="component" value="Unassembled WGS sequence"/>
</dbReference>
<dbReference type="InterPro" id="IPR036629">
    <property type="entry name" value="YjbJ_sf"/>
</dbReference>
<dbReference type="PANTHER" id="PTHR34977">
    <property type="entry name" value="UPF0337 PROTEIN YJBJ"/>
    <property type="match status" value="1"/>
</dbReference>
<organism evidence="3 4">
    <name type="scientific">Albidovulum aquaemixtae</name>
    <dbReference type="NCBI Taxonomy" id="1542388"/>
    <lineage>
        <taxon>Bacteria</taxon>
        <taxon>Pseudomonadati</taxon>
        <taxon>Pseudomonadota</taxon>
        <taxon>Alphaproteobacteria</taxon>
        <taxon>Rhodobacterales</taxon>
        <taxon>Paracoccaceae</taxon>
        <taxon>Albidovulum</taxon>
    </lineage>
</organism>
<dbReference type="InterPro" id="IPR008462">
    <property type="entry name" value="CsbD"/>
</dbReference>
<feature type="domain" description="CsbD-like" evidence="2">
    <location>
        <begin position="72"/>
        <end position="115"/>
    </location>
</feature>
<evidence type="ECO:0000259" key="2">
    <source>
        <dbReference type="Pfam" id="PF05532"/>
    </source>
</evidence>
<reference evidence="3 4" key="1">
    <citation type="submission" date="2018-03" db="EMBL/GenBank/DDBJ databases">
        <authorList>
            <person name="Keele B.F."/>
        </authorList>
    </citation>
    <scope>NUCLEOTIDE SEQUENCE [LARGE SCALE GENOMIC DNA]</scope>
    <source>
        <strain evidence="3 4">CECT 8626</strain>
    </source>
</reference>
<proteinExistence type="inferred from homology"/>